<dbReference type="Proteomes" id="UP000423274">
    <property type="component" value="Chromosome"/>
</dbReference>
<gene>
    <name evidence="1" type="ORF">LCAKO_1425</name>
</gene>
<accession>A0AAP9HH34</accession>
<dbReference type="RefSeq" id="WP_156656887.1">
    <property type="nucleotide sequence ID" value="NZ_CP022954.1"/>
</dbReference>
<proteinExistence type="predicted"/>
<evidence type="ECO:0000313" key="2">
    <source>
        <dbReference type="Proteomes" id="UP000423274"/>
    </source>
</evidence>
<dbReference type="SUPFAM" id="SSF52540">
    <property type="entry name" value="P-loop containing nucleoside triphosphate hydrolases"/>
    <property type="match status" value="1"/>
</dbReference>
<dbReference type="Gene3D" id="3.40.50.300">
    <property type="entry name" value="P-loop containing nucleotide triphosphate hydrolases"/>
    <property type="match status" value="1"/>
</dbReference>
<name>A0AAP9HH34_LACPA</name>
<dbReference type="EMBL" id="CP022954">
    <property type="protein sequence ID" value="QGV17950.1"/>
    <property type="molecule type" value="Genomic_DNA"/>
</dbReference>
<sequence length="1506" mass="173210">MNQINFAQIGHVGEAPSESFEGLVCQLARNTSDSPHDTFIKNNGSGGDGGVECYLTLANGDEYGWQAKYFLETLQESQWTQITASVRTAIDKHPKLTKYYICLPRNLNDSRKRNSGKPVNTERDRWNKHVRQWKDIANQENRNIEFILWGESELISQIFNDKSSAALINYWFNLDVPSWEGMNKLFIHSKSALGERYSEEMNIELPIEKSLDALSGNDKWLTETKNWLTDFHEQYSRIKGWSSKNIKDSAQSSFQIIGLAADHLHKILSEFRNNKYCLYSNSEELEKQTQRMLENLNLMQDCLCHSDSDNTNTNSDQIEEYEVIQARNFFEKFLSTLSRPSFLAGKNRVLLLTGPAGSGKSHLLCDFTRKQMERGQPVVLLLGQNYPGGDPTKFIYNGLHLHSNDSDLQLLELYGAQSSRRVVIIIDAVNEGEHSSDWKNNLLALRQIITENPHLCLVISCRSTYLNQIIGDTIKSKFPTVNHPGFSGNKSKAARKYLEKFGIQAPDVPFLSEELTNPLFLRTICSAMKSQNQCVFSFKSDGLDKLLSFYQSSIENNIANKLNLRSTAIIRNAIKCFTTLLFPDQLFGISYVKVLDVFQEKLFGHAEEILNSLITEGLLSESPSLNKDGDNIVNFSFERFSDLYNAQLLLVEYDTISKFQKALLPENKVGQFLLKNSPNNGIIEVLSVLIPERFNCELVDLIDWNHPEFISCYLDKQRLIDSAFAYSLTVRSSNAFSERTNTLFNQISTPSFTYQDDRFDILIRLSLQVENPWNATKLDAVLRRLDSATRDALWSTHIAVSDYGEDADLSASPIRTLVEWASEVDVCDLSGDSQKLLGTVLLWLTTTTNLKSRERTERALARLFALAPAQITYFIDSFSDIDDQYLVESLYSSIYAAILRQSNLLLLKQIAKSIPWARLIENVPDILIRDSLTGIFEYGKSLSVPALPEEMFPIHKHPSLKPLIFPNKQNIDEIREQCSEIARSAGSEFGDFGKYTMSMINLWSSTSLQDASGPQTEREKSEIFFAKQSPEVTELFDEIKALDLRKSLIDEQAASRYLENNSTNDYSFYFKNLKNSNEKKEIETIDFRLEQLQNEIREKISPAESNRTDLLLQSRNSDSISKFDKSAAQRWVVKHAYEMGWKKELFSGFEEMYCNEFRPPYQHNIERIGKKYERIALAQLLAYISEQYYFVPQNYDDVDDSVYKGIWQFNYRKIDLTFPPLITSNSTKKLPQLTEYQYNSLPPMSLHDQQEWVQSNTTIPNFSKIIEINDQASNNSWLLLADFQSVSDKPEDRDSELLQSDFWYRINSCIIKTSDLKDLIVPGENASLMAPDLIYIPNNMHQAYFSEYPYRNLYPELITQPQTFENKSMSKVTYESLLREYSWEYSDQATETQAYQPSRKLIQDLNLTYGEYGEWKSDYQVVFCDPHLWEQGRSRALCSKKALANYLKENNLSLIWLIGGEKRLFNPRKYLLSRSKLNYSEFSAFYYLDEFGAIKGTQNSNIDETN</sequence>
<organism evidence="1 2">
    <name type="scientific">Lacticaseibacillus paracasei subsp. paracasei</name>
    <dbReference type="NCBI Taxonomy" id="47714"/>
    <lineage>
        <taxon>Bacteria</taxon>
        <taxon>Bacillati</taxon>
        <taxon>Bacillota</taxon>
        <taxon>Bacilli</taxon>
        <taxon>Lactobacillales</taxon>
        <taxon>Lactobacillaceae</taxon>
        <taxon>Lacticaseibacillus</taxon>
    </lineage>
</organism>
<reference evidence="1 2" key="1">
    <citation type="submission" date="2017-08" db="EMBL/GenBank/DDBJ databases">
        <title>Genome sequence, comparative genomics and functional analysis of the highly adhesive Lactobacillus paracasei Kobulty strain.</title>
        <authorList>
            <person name="Koryszewska-Baginska A."/>
            <person name="Grynberg M."/>
            <person name="Aleksandrzak-Piekarczyk T."/>
        </authorList>
    </citation>
    <scope>NUCLEOTIDE SEQUENCE [LARGE SCALE GENOMIC DNA]</scope>
    <source>
        <strain evidence="1 2">IBB3423</strain>
    </source>
</reference>
<evidence type="ECO:0000313" key="1">
    <source>
        <dbReference type="EMBL" id="QGV17950.1"/>
    </source>
</evidence>
<protein>
    <submittedName>
        <fullName evidence="1">Uncharacterized protein</fullName>
    </submittedName>
</protein>
<dbReference type="InterPro" id="IPR027417">
    <property type="entry name" value="P-loop_NTPase"/>
</dbReference>